<dbReference type="InterPro" id="IPR001680">
    <property type="entry name" value="WD40_rpt"/>
</dbReference>
<dbReference type="PANTHER" id="PTHR15574:SF40">
    <property type="entry name" value="WD AND TETRATRICOPEPTIDE REPEATS PROTEIN 1"/>
    <property type="match status" value="1"/>
</dbReference>
<dbReference type="PANTHER" id="PTHR15574">
    <property type="entry name" value="WD REPEAT DOMAIN-CONTAINING FAMILY"/>
    <property type="match status" value="1"/>
</dbReference>
<dbReference type="GO" id="GO:0045717">
    <property type="term" value="P:negative regulation of fatty acid biosynthetic process"/>
    <property type="evidence" value="ECO:0007669"/>
    <property type="project" value="TreeGrafter"/>
</dbReference>
<keyword evidence="6" id="KW-1185">Reference proteome</keyword>
<dbReference type="GO" id="GO:0005737">
    <property type="term" value="C:cytoplasm"/>
    <property type="evidence" value="ECO:0007669"/>
    <property type="project" value="TreeGrafter"/>
</dbReference>
<evidence type="ECO:0000313" key="6">
    <source>
        <dbReference type="Proteomes" id="UP000591131"/>
    </source>
</evidence>
<evidence type="ECO:0000256" key="2">
    <source>
        <dbReference type="ARBA" id="ARBA00022737"/>
    </source>
</evidence>
<dbReference type="PROSITE" id="PS50082">
    <property type="entry name" value="WD_REPEATS_2"/>
    <property type="match status" value="1"/>
</dbReference>
<feature type="compositionally biased region" description="Low complexity" evidence="4">
    <location>
        <begin position="439"/>
        <end position="457"/>
    </location>
</feature>
<dbReference type="Gene3D" id="2.130.10.10">
    <property type="entry name" value="YVTN repeat-like/Quinoprotein amine dehydrogenase"/>
    <property type="match status" value="2"/>
</dbReference>
<name>A0A7J6MZN8_PERCH</name>
<feature type="repeat" description="WD" evidence="3">
    <location>
        <begin position="35"/>
        <end position="67"/>
    </location>
</feature>
<protein>
    <submittedName>
        <fullName evidence="5">Uncharacterized protein</fullName>
    </submittedName>
</protein>
<dbReference type="Pfam" id="PF00400">
    <property type="entry name" value="WD40"/>
    <property type="match status" value="1"/>
</dbReference>
<dbReference type="InterPro" id="IPR036322">
    <property type="entry name" value="WD40_repeat_dom_sf"/>
</dbReference>
<keyword evidence="1 3" id="KW-0853">WD repeat</keyword>
<keyword evidence="2" id="KW-0677">Repeat</keyword>
<organism evidence="5 6">
    <name type="scientific">Perkinsus chesapeaki</name>
    <name type="common">Clam parasite</name>
    <name type="synonym">Perkinsus andrewsi</name>
    <dbReference type="NCBI Taxonomy" id="330153"/>
    <lineage>
        <taxon>Eukaryota</taxon>
        <taxon>Sar</taxon>
        <taxon>Alveolata</taxon>
        <taxon>Perkinsozoa</taxon>
        <taxon>Perkinsea</taxon>
        <taxon>Perkinsida</taxon>
        <taxon>Perkinsidae</taxon>
        <taxon>Perkinsus</taxon>
    </lineage>
</organism>
<evidence type="ECO:0000256" key="4">
    <source>
        <dbReference type="SAM" id="MobiDB-lite"/>
    </source>
</evidence>
<dbReference type="InterPro" id="IPR045151">
    <property type="entry name" value="DCAF8"/>
</dbReference>
<reference evidence="5 6" key="1">
    <citation type="submission" date="2020-04" db="EMBL/GenBank/DDBJ databases">
        <title>Perkinsus chesapeaki whole genome sequence.</title>
        <authorList>
            <person name="Bogema D.R."/>
        </authorList>
    </citation>
    <scope>NUCLEOTIDE SEQUENCE [LARGE SCALE GENOMIC DNA]</scope>
    <source>
        <strain evidence="5">ATCC PRA-425</strain>
    </source>
</reference>
<gene>
    <name evidence="5" type="ORF">FOL47_003543</name>
</gene>
<dbReference type="Proteomes" id="UP000591131">
    <property type="component" value="Unassembled WGS sequence"/>
</dbReference>
<dbReference type="EMBL" id="JAAPAO010000021">
    <property type="protein sequence ID" value="KAF4677092.1"/>
    <property type="molecule type" value="Genomic_DNA"/>
</dbReference>
<dbReference type="OrthoDB" id="4869960at2759"/>
<proteinExistence type="predicted"/>
<accession>A0A7J6MZN8</accession>
<dbReference type="InterPro" id="IPR015943">
    <property type="entry name" value="WD40/YVTN_repeat-like_dom_sf"/>
</dbReference>
<dbReference type="SMART" id="SM00320">
    <property type="entry name" value="WD40"/>
    <property type="match status" value="5"/>
</dbReference>
<evidence type="ECO:0000256" key="1">
    <source>
        <dbReference type="ARBA" id="ARBA00022574"/>
    </source>
</evidence>
<dbReference type="AlphaFoldDB" id="A0A7J6MZN8"/>
<comment type="caution">
    <text evidence="5">The sequence shown here is derived from an EMBL/GenBank/DDBJ whole genome shotgun (WGS) entry which is preliminary data.</text>
</comment>
<evidence type="ECO:0000313" key="5">
    <source>
        <dbReference type="EMBL" id="KAF4677092.1"/>
    </source>
</evidence>
<feature type="region of interest" description="Disordered" evidence="4">
    <location>
        <begin position="437"/>
        <end position="458"/>
    </location>
</feature>
<dbReference type="SUPFAM" id="SSF50978">
    <property type="entry name" value="WD40 repeat-like"/>
    <property type="match status" value="1"/>
</dbReference>
<dbReference type="GO" id="GO:0080008">
    <property type="term" value="C:Cul4-RING E3 ubiquitin ligase complex"/>
    <property type="evidence" value="ECO:0007669"/>
    <property type="project" value="TreeGrafter"/>
</dbReference>
<sequence>MSPLDHSSIELARALVIDFLIDYRRQMYSPMEAISLCWSDDGQFLLTGSDDRRLALWRFDNHDFDSASAKRPVRLLETGHSLNIFHGRFFPGSTSLIASCSLDASVRVHDITTSTNIVCSTAHRERVKKLVLPWDCPSLVISCSHDGTIRQMDIRDPASCKSPDILASWSEGINGISGGWNLRPYSLLAGGERPTLSVYDRRRMHALQCGDSTASPCVVAELQGPDPAISDADLKELCVSGVCLSQSGRVGIGSWMNGEGIYAFDIDNPNKPIGPPFKGHANSRTVKEVSFIGLNQEYIASGSDDGNWFAWRLHGPSHCEQADSGSPPSPVDSRLVHVGLEADLEVVNCVQQHPSQCCVVTSGIEDDIKVWRPERAVTFHHRRQSVRDDPRLRQIVTENLSRTADTQGLSNFILTILRRRFPQARNIQRFGSTVVFTRSPSSSSESSDPAVESSDASFTEAISLEVQSALTSTDQESLDDDDD</sequence>
<evidence type="ECO:0000256" key="3">
    <source>
        <dbReference type="PROSITE-ProRule" id="PRU00221"/>
    </source>
</evidence>